<dbReference type="GO" id="GO:0015031">
    <property type="term" value="P:protein transport"/>
    <property type="evidence" value="ECO:0007669"/>
    <property type="project" value="InterPro"/>
</dbReference>
<dbReference type="AlphaFoldDB" id="A0A2Z3KIK9"/>
<feature type="transmembrane region" description="Helical" evidence="2">
    <location>
        <begin position="53"/>
        <end position="73"/>
    </location>
</feature>
<feature type="transmembrane region" description="Helical" evidence="2">
    <location>
        <begin position="94"/>
        <end position="114"/>
    </location>
</feature>
<dbReference type="Proteomes" id="UP000245919">
    <property type="component" value="Chromosome"/>
</dbReference>
<feature type="transmembrane region" description="Helical" evidence="2">
    <location>
        <begin position="134"/>
        <end position="151"/>
    </location>
</feature>
<evidence type="ECO:0000313" key="3">
    <source>
        <dbReference type="EMBL" id="AWN65394.1"/>
    </source>
</evidence>
<keyword evidence="2" id="KW-0472">Membrane</keyword>
<sequence>MKEYYGVIKRCLWTITFVSIVQFGGLLQLPSVISSGESEGILRIFSAITAGNTTKLTLFSLGLGPYMMALILWSTLTMLDIDSINNLSKKQAGFIQRILTFIFCMLQAITTIAHFKTSISYEKFGRLTENEVNLSLVLLLITGGMIVSYIADINMKKGVGKQMVLILPGLLANIPAMLFSGQTNKGFFITPLGMGILIPVTLLFLFASVFLYKGERRINVQQTAIDVSFQNSYIPIKVLSAGALPFMFGVTLFSIPQLFTLVPSLKNTTFLYIITQMFSYTTVIGIITYGVVIVLLGYGFSHVNIRVFDIAKSLRNSGDYILGVTPGRATERFLRKILNRMIVIGNTYMLVVSLVPMFIGLKFPEITNLAFYFGSIFMVIIIVDNLNEDIKFMIAKRHYKIF</sequence>
<dbReference type="PRINTS" id="PR00303">
    <property type="entry name" value="SECYTRNLCASE"/>
</dbReference>
<dbReference type="PANTHER" id="PTHR10906">
    <property type="entry name" value="SECY/SEC61-ALPHA FAMILY MEMBER"/>
    <property type="match status" value="1"/>
</dbReference>
<gene>
    <name evidence="3" type="ORF">LL14B4_04095</name>
</gene>
<dbReference type="InterPro" id="IPR002208">
    <property type="entry name" value="SecY/SEC61-alpha"/>
</dbReference>
<proteinExistence type="inferred from homology"/>
<feature type="transmembrane region" description="Helical" evidence="2">
    <location>
        <begin position="271"/>
        <end position="298"/>
    </location>
</feature>
<keyword evidence="2" id="KW-1133">Transmembrane helix</keyword>
<dbReference type="Pfam" id="PF00344">
    <property type="entry name" value="SecY"/>
    <property type="match status" value="1"/>
</dbReference>
<dbReference type="RefSeq" id="WP_109990753.1">
    <property type="nucleotide sequence ID" value="NZ_CP028160.1"/>
</dbReference>
<dbReference type="GeneID" id="89632969"/>
<dbReference type="PIRSF" id="PIRSF004557">
    <property type="entry name" value="SecY"/>
    <property type="match status" value="1"/>
</dbReference>
<evidence type="ECO:0000313" key="4">
    <source>
        <dbReference type="Proteomes" id="UP000245919"/>
    </source>
</evidence>
<evidence type="ECO:0000256" key="1">
    <source>
        <dbReference type="RuleBase" id="RU004349"/>
    </source>
</evidence>
<dbReference type="GO" id="GO:0016020">
    <property type="term" value="C:membrane"/>
    <property type="evidence" value="ECO:0007669"/>
    <property type="project" value="InterPro"/>
</dbReference>
<name>A0A2Z3KIK9_LACLL</name>
<feature type="transmembrane region" description="Helical" evidence="2">
    <location>
        <begin position="369"/>
        <end position="387"/>
    </location>
</feature>
<feature type="transmembrane region" description="Helical" evidence="2">
    <location>
        <begin position="342"/>
        <end position="363"/>
    </location>
</feature>
<comment type="similarity">
    <text evidence="1">Belongs to the SecY/SEC61-alpha family.</text>
</comment>
<feature type="transmembrane region" description="Helical" evidence="2">
    <location>
        <begin position="187"/>
        <end position="212"/>
    </location>
</feature>
<dbReference type="SUPFAM" id="SSF103491">
    <property type="entry name" value="Preprotein translocase SecY subunit"/>
    <property type="match status" value="1"/>
</dbReference>
<reference evidence="3 4" key="1">
    <citation type="submission" date="2018-03" db="EMBL/GenBank/DDBJ databases">
        <title>Genome sequence of Lactococcus lactis strain 14B4 from almond drupe.</title>
        <authorList>
            <person name="Tran T.D."/>
            <person name="McGarvey J.A."/>
            <person name="Huynh S."/>
            <person name="Parker C.T."/>
        </authorList>
    </citation>
    <scope>NUCLEOTIDE SEQUENCE [LARGE SCALE GENOMIC DNA]</scope>
    <source>
        <strain evidence="3 4">14B4</strain>
    </source>
</reference>
<dbReference type="Gene3D" id="1.10.3370.10">
    <property type="entry name" value="SecY subunit domain"/>
    <property type="match status" value="1"/>
</dbReference>
<evidence type="ECO:0000256" key="2">
    <source>
        <dbReference type="SAM" id="Phobius"/>
    </source>
</evidence>
<organism evidence="3 4">
    <name type="scientific">Lactococcus lactis subsp. lactis</name>
    <name type="common">Streptococcus lactis</name>
    <dbReference type="NCBI Taxonomy" id="1360"/>
    <lineage>
        <taxon>Bacteria</taxon>
        <taxon>Bacillati</taxon>
        <taxon>Bacillota</taxon>
        <taxon>Bacilli</taxon>
        <taxon>Lactobacillales</taxon>
        <taxon>Streptococcaceae</taxon>
        <taxon>Lactococcus</taxon>
    </lineage>
</organism>
<dbReference type="EMBL" id="CP028160">
    <property type="protein sequence ID" value="AWN65394.1"/>
    <property type="molecule type" value="Genomic_DNA"/>
</dbReference>
<protein>
    <submittedName>
        <fullName evidence="3">Accessory Sec system protein translocase subunit SecY2</fullName>
    </submittedName>
</protein>
<feature type="transmembrane region" description="Helical" evidence="2">
    <location>
        <begin position="238"/>
        <end position="259"/>
    </location>
</feature>
<dbReference type="InterPro" id="IPR023201">
    <property type="entry name" value="SecY_dom_sf"/>
</dbReference>
<accession>A0A2Z3KIK9</accession>
<keyword evidence="2" id="KW-0812">Transmembrane</keyword>